<organism evidence="1 2">
    <name type="scientific">Brachybacterium phenoliresistens</name>
    <dbReference type="NCBI Taxonomy" id="396014"/>
    <lineage>
        <taxon>Bacteria</taxon>
        <taxon>Bacillati</taxon>
        <taxon>Actinomycetota</taxon>
        <taxon>Actinomycetes</taxon>
        <taxon>Micrococcales</taxon>
        <taxon>Dermabacteraceae</taxon>
        <taxon>Brachybacterium</taxon>
    </lineage>
</organism>
<dbReference type="Pfam" id="PF05768">
    <property type="entry name" value="Glrx-like"/>
    <property type="match status" value="1"/>
</dbReference>
<dbReference type="InterPro" id="IPR008554">
    <property type="entry name" value="Glutaredoxin-like"/>
</dbReference>
<dbReference type="eggNOG" id="COG0695">
    <property type="taxonomic scope" value="Bacteria"/>
</dbReference>
<name>Z9JUS4_9MICO</name>
<dbReference type="Proteomes" id="UP000023067">
    <property type="component" value="Unassembled WGS sequence"/>
</dbReference>
<comment type="caution">
    <text evidence="1">The sequence shown here is derived from an EMBL/GenBank/DDBJ whole genome shotgun (WGS) entry which is preliminary data.</text>
</comment>
<accession>Z9JUS4</accession>
<dbReference type="STRING" id="396014.BF93_14090"/>
<dbReference type="OrthoDB" id="8779161at2"/>
<gene>
    <name evidence="1" type="ORF">BF93_14090</name>
</gene>
<dbReference type="RefSeq" id="WP_038371280.1">
    <property type="nucleotide sequence ID" value="NZ_BAAAOW010000003.1"/>
</dbReference>
<evidence type="ECO:0000313" key="1">
    <source>
        <dbReference type="EMBL" id="EWS81954.1"/>
    </source>
</evidence>
<reference evidence="1 2" key="1">
    <citation type="submission" date="2014-02" db="EMBL/GenBank/DDBJ databases">
        <title>Genome sequence of Brachybacterium phenoliresistens strain W13A50.</title>
        <authorList>
            <person name="Wang X."/>
        </authorList>
    </citation>
    <scope>NUCLEOTIDE SEQUENCE [LARGE SCALE GENOMIC DNA]</scope>
    <source>
        <strain evidence="1 2">W13A50</strain>
    </source>
</reference>
<proteinExistence type="predicted"/>
<protein>
    <submittedName>
        <fullName evidence="1">Glutaredoxin</fullName>
    </submittedName>
</protein>
<dbReference type="HOGENOM" id="CLU_125054_2_1_11"/>
<evidence type="ECO:0000313" key="2">
    <source>
        <dbReference type="Proteomes" id="UP000023067"/>
    </source>
</evidence>
<dbReference type="InterPro" id="IPR036249">
    <property type="entry name" value="Thioredoxin-like_sf"/>
</dbReference>
<dbReference type="Gene3D" id="3.40.30.10">
    <property type="entry name" value="Glutaredoxin"/>
    <property type="match status" value="1"/>
</dbReference>
<dbReference type="PATRIC" id="fig|396014.3.peg.1170"/>
<dbReference type="AlphaFoldDB" id="Z9JUS4"/>
<sequence>MSTPTPPPARTDARVLYLTRAGCHLCEVALPRVQQEARRAGTTVEVRDIDAEGELTADWNDHVPVVVVDGAVHARYEVDAAALRAALAPRPFWRRWLGR</sequence>
<keyword evidence="2" id="KW-1185">Reference proteome</keyword>
<dbReference type="SUPFAM" id="SSF52833">
    <property type="entry name" value="Thioredoxin-like"/>
    <property type="match status" value="1"/>
</dbReference>
<dbReference type="EMBL" id="JDYK01000004">
    <property type="protein sequence ID" value="EWS81954.1"/>
    <property type="molecule type" value="Genomic_DNA"/>
</dbReference>